<dbReference type="Pfam" id="PF05721">
    <property type="entry name" value="PhyH"/>
    <property type="match status" value="1"/>
</dbReference>
<evidence type="ECO:0000313" key="3">
    <source>
        <dbReference type="Proteomes" id="UP000267418"/>
    </source>
</evidence>
<dbReference type="SUPFAM" id="SSF51197">
    <property type="entry name" value="Clavaminate synthase-like"/>
    <property type="match status" value="1"/>
</dbReference>
<dbReference type="InterPro" id="IPR008775">
    <property type="entry name" value="Phytyl_CoA_dOase-like"/>
</dbReference>
<sequence>MTNADGQVALLEERGHALVPALLPHELLDATAQSLDHWLGQAAGSRNLLAHPSCSEMAIQLKARLSGMDLLDASSVAVQCTLFDKTADRNWLVALHQDTSIPASGAGMPCVIKEGEPYVQPPIDVLQSLLAVRVHLDDCGADAGPLRVVPGSHRAGRLDGDEAQALRAAHGETVCTAAHGDALLMRPLLLHASSRAKSPARRRVLHFLFGPASLPQGLVWNHVVAGEQPTPQEI</sequence>
<proteinExistence type="predicted"/>
<name>A0A3S0JZ35_9BURK</name>
<keyword evidence="3" id="KW-1185">Reference proteome</keyword>
<dbReference type="GO" id="GO:0005506">
    <property type="term" value="F:iron ion binding"/>
    <property type="evidence" value="ECO:0007669"/>
    <property type="project" value="UniProtKB-ARBA"/>
</dbReference>
<reference evidence="2 3" key="1">
    <citation type="submission" date="2018-12" db="EMBL/GenBank/DDBJ databases">
        <title>The genome of Variovorax gossypii DSM 100435.</title>
        <authorList>
            <person name="Gao J."/>
            <person name="Sun J."/>
        </authorList>
    </citation>
    <scope>NUCLEOTIDE SEQUENCE [LARGE SCALE GENOMIC DNA]</scope>
    <source>
        <strain evidence="2 3">DSM 100435</strain>
    </source>
</reference>
<dbReference type="EMBL" id="RXOE01000001">
    <property type="protein sequence ID" value="RTQ36875.1"/>
    <property type="molecule type" value="Genomic_DNA"/>
</dbReference>
<gene>
    <name evidence="2" type="ORF">EJP69_03810</name>
</gene>
<evidence type="ECO:0000313" key="2">
    <source>
        <dbReference type="EMBL" id="RTQ36875.1"/>
    </source>
</evidence>
<dbReference type="OrthoDB" id="9791262at2"/>
<comment type="cofactor">
    <cofactor evidence="1">
        <name>Fe(2+)</name>
        <dbReference type="ChEBI" id="CHEBI:29033"/>
    </cofactor>
</comment>
<protein>
    <submittedName>
        <fullName evidence="2">Phytanoyl-CoA dioxygenase</fullName>
    </submittedName>
</protein>
<keyword evidence="2" id="KW-0560">Oxidoreductase</keyword>
<dbReference type="Gene3D" id="2.60.120.620">
    <property type="entry name" value="q2cbj1_9rhob like domain"/>
    <property type="match status" value="1"/>
</dbReference>
<dbReference type="AlphaFoldDB" id="A0A3S0JZ35"/>
<accession>A0A3S0JZ35</accession>
<keyword evidence="2" id="KW-0223">Dioxygenase</keyword>
<dbReference type="Proteomes" id="UP000267418">
    <property type="component" value="Unassembled WGS sequence"/>
</dbReference>
<comment type="caution">
    <text evidence="2">The sequence shown here is derived from an EMBL/GenBank/DDBJ whole genome shotgun (WGS) entry which is preliminary data.</text>
</comment>
<dbReference type="RefSeq" id="WP_126468772.1">
    <property type="nucleotide sequence ID" value="NZ_RXOE01000001.1"/>
</dbReference>
<dbReference type="GO" id="GO:0016706">
    <property type="term" value="F:2-oxoglutarate-dependent dioxygenase activity"/>
    <property type="evidence" value="ECO:0007669"/>
    <property type="project" value="UniProtKB-ARBA"/>
</dbReference>
<organism evidence="2 3">
    <name type="scientific">Variovorax gossypii</name>
    <dbReference type="NCBI Taxonomy" id="1679495"/>
    <lineage>
        <taxon>Bacteria</taxon>
        <taxon>Pseudomonadati</taxon>
        <taxon>Pseudomonadota</taxon>
        <taxon>Betaproteobacteria</taxon>
        <taxon>Burkholderiales</taxon>
        <taxon>Comamonadaceae</taxon>
        <taxon>Variovorax</taxon>
    </lineage>
</organism>
<dbReference type="PANTHER" id="PTHR20883">
    <property type="entry name" value="PHYTANOYL-COA DIOXYGENASE DOMAIN CONTAINING 1"/>
    <property type="match status" value="1"/>
</dbReference>
<evidence type="ECO:0000256" key="1">
    <source>
        <dbReference type="ARBA" id="ARBA00001954"/>
    </source>
</evidence>
<dbReference type="PANTHER" id="PTHR20883:SF48">
    <property type="entry name" value="ECTOINE DIOXYGENASE"/>
    <property type="match status" value="1"/>
</dbReference>